<comment type="caution">
    <text evidence="3">Lacks conserved residue(s) required for the propagation of feature annotation.</text>
</comment>
<dbReference type="Proteomes" id="UP000224567">
    <property type="component" value="Unassembled WGS sequence"/>
</dbReference>
<evidence type="ECO:0000256" key="1">
    <source>
        <dbReference type="ARBA" id="ARBA00011073"/>
    </source>
</evidence>
<dbReference type="InterPro" id="IPR037045">
    <property type="entry name" value="S8pro/Inhibitor_I9_sf"/>
</dbReference>
<proteinExistence type="inferred from homology"/>
<feature type="domain" description="Peptidase S8/S53" evidence="4">
    <location>
        <begin position="175"/>
        <end position="331"/>
    </location>
</feature>
<comment type="similarity">
    <text evidence="1 3">Belongs to the peptidase S8 family.</text>
</comment>
<evidence type="ECO:0000313" key="7">
    <source>
        <dbReference type="Proteomes" id="UP000224567"/>
    </source>
</evidence>
<dbReference type="AlphaFoldDB" id="A0A2G2VCR2"/>
<protein>
    <recommendedName>
        <fullName evidence="8">Cucumisin</fullName>
    </recommendedName>
</protein>
<dbReference type="Pfam" id="PF00082">
    <property type="entry name" value="Peptidase_S8"/>
    <property type="match status" value="1"/>
</dbReference>
<feature type="domain" description="Inhibitor I9" evidence="5">
    <location>
        <begin position="80"/>
        <end position="144"/>
    </location>
</feature>
<evidence type="ECO:0000259" key="4">
    <source>
        <dbReference type="Pfam" id="PF00082"/>
    </source>
</evidence>
<evidence type="ECO:0008006" key="8">
    <source>
        <dbReference type="Google" id="ProtNLM"/>
    </source>
</evidence>
<dbReference type="SUPFAM" id="SSF52743">
    <property type="entry name" value="Subtilisin-like"/>
    <property type="match status" value="1"/>
</dbReference>
<sequence>MMILIPGSSPADTIEMILIPEKIGEYYDDIDTQFESREYYYMMILIPDKVGGYCDNIDTRFLFQVKLLKKKAMEFTLFTWVSRVHLMITLLLCSLTARRENAVVHSYKNSFSGFAARLSDDEAQSIAQHPGVVSVFPDPVFQLHTMRSWDFLRDQYDLLCDFPYSSGSNSTSSNGADTIIGIFDTGIWPESESFNDKGIGPVPSRWKGTCTRGYDFKTSSCNRKLVGARFYDEPGVENPPYVGTPRDHDGHGTHVAAIAAGSPVADASYYGLAGGTAKGGSRDGVDIINLSFGQPAGTEFEFSRNPIDIGAFHAVEKDNFVVASAGNDGPAPESVVKLLLGFSQLVQQLLTETLRHIFPWVETS</sequence>
<evidence type="ECO:0000259" key="5">
    <source>
        <dbReference type="Pfam" id="PF05922"/>
    </source>
</evidence>
<dbReference type="GO" id="GO:0004252">
    <property type="term" value="F:serine-type endopeptidase activity"/>
    <property type="evidence" value="ECO:0007669"/>
    <property type="project" value="InterPro"/>
</dbReference>
<dbReference type="Gene3D" id="3.40.50.200">
    <property type="entry name" value="Peptidase S8/S53 domain"/>
    <property type="match status" value="2"/>
</dbReference>
<gene>
    <name evidence="6" type="ORF">CQW23_29676</name>
</gene>
<dbReference type="InterPro" id="IPR045051">
    <property type="entry name" value="SBT"/>
</dbReference>
<reference evidence="7" key="2">
    <citation type="journal article" date="2017" name="J. Anim. Genet.">
        <title>Multiple reference genome sequences of hot pepper reveal the massive evolution of plant disease resistance genes by retroduplication.</title>
        <authorList>
            <person name="Kim S."/>
            <person name="Park J."/>
            <person name="Yeom S.-I."/>
            <person name="Kim Y.-M."/>
            <person name="Seo E."/>
            <person name="Kim K.-T."/>
            <person name="Kim M.-S."/>
            <person name="Lee J.M."/>
            <person name="Cheong K."/>
            <person name="Shin H.-S."/>
            <person name="Kim S.-B."/>
            <person name="Han K."/>
            <person name="Lee J."/>
            <person name="Park M."/>
            <person name="Lee H.-A."/>
            <person name="Lee H.-Y."/>
            <person name="Lee Y."/>
            <person name="Oh S."/>
            <person name="Lee J.H."/>
            <person name="Choi E."/>
            <person name="Choi E."/>
            <person name="Lee S.E."/>
            <person name="Jeon J."/>
            <person name="Kim H."/>
            <person name="Choi G."/>
            <person name="Song H."/>
            <person name="Lee J."/>
            <person name="Lee S.-C."/>
            <person name="Kwon J.-K."/>
            <person name="Lee H.-Y."/>
            <person name="Koo N."/>
            <person name="Hong Y."/>
            <person name="Kim R.W."/>
            <person name="Kang W.-H."/>
            <person name="Huh J.H."/>
            <person name="Kang B.-C."/>
            <person name="Yang T.-J."/>
            <person name="Lee Y.-H."/>
            <person name="Bennetzen J.L."/>
            <person name="Choi D."/>
        </authorList>
    </citation>
    <scope>NUCLEOTIDE SEQUENCE [LARGE SCALE GENOMIC DNA]</scope>
    <source>
        <strain evidence="7">cv. PBC81</strain>
    </source>
</reference>
<dbReference type="InterPro" id="IPR000209">
    <property type="entry name" value="Peptidase_S8/S53_dom"/>
</dbReference>
<dbReference type="EMBL" id="MLFT02000018">
    <property type="protein sequence ID" value="PHT30756.1"/>
    <property type="molecule type" value="Genomic_DNA"/>
</dbReference>
<dbReference type="Gene3D" id="3.30.70.80">
    <property type="entry name" value="Peptidase S8 propeptide/proteinase inhibitor I9"/>
    <property type="match status" value="1"/>
</dbReference>
<dbReference type="STRING" id="33114.A0A2G2VCR2"/>
<dbReference type="InterPro" id="IPR010259">
    <property type="entry name" value="S8pro/Inhibitor_I9"/>
</dbReference>
<dbReference type="OrthoDB" id="1305586at2759"/>
<keyword evidence="2" id="KW-0732">Signal</keyword>
<organism evidence="6 7">
    <name type="scientific">Capsicum baccatum</name>
    <name type="common">Peruvian pepper</name>
    <dbReference type="NCBI Taxonomy" id="33114"/>
    <lineage>
        <taxon>Eukaryota</taxon>
        <taxon>Viridiplantae</taxon>
        <taxon>Streptophyta</taxon>
        <taxon>Embryophyta</taxon>
        <taxon>Tracheophyta</taxon>
        <taxon>Spermatophyta</taxon>
        <taxon>Magnoliopsida</taxon>
        <taxon>eudicotyledons</taxon>
        <taxon>Gunneridae</taxon>
        <taxon>Pentapetalae</taxon>
        <taxon>asterids</taxon>
        <taxon>lamiids</taxon>
        <taxon>Solanales</taxon>
        <taxon>Solanaceae</taxon>
        <taxon>Solanoideae</taxon>
        <taxon>Capsiceae</taxon>
        <taxon>Capsicum</taxon>
    </lineage>
</organism>
<dbReference type="GO" id="GO:0006508">
    <property type="term" value="P:proteolysis"/>
    <property type="evidence" value="ECO:0007669"/>
    <property type="project" value="InterPro"/>
</dbReference>
<reference evidence="6 7" key="1">
    <citation type="journal article" date="2017" name="Genome Biol.">
        <title>New reference genome sequences of hot pepper reveal the massive evolution of plant disease-resistance genes by retroduplication.</title>
        <authorList>
            <person name="Kim S."/>
            <person name="Park J."/>
            <person name="Yeom S.I."/>
            <person name="Kim Y.M."/>
            <person name="Seo E."/>
            <person name="Kim K.T."/>
            <person name="Kim M.S."/>
            <person name="Lee J.M."/>
            <person name="Cheong K."/>
            <person name="Shin H.S."/>
            <person name="Kim S.B."/>
            <person name="Han K."/>
            <person name="Lee J."/>
            <person name="Park M."/>
            <person name="Lee H.A."/>
            <person name="Lee H.Y."/>
            <person name="Lee Y."/>
            <person name="Oh S."/>
            <person name="Lee J.H."/>
            <person name="Choi E."/>
            <person name="Choi E."/>
            <person name="Lee S.E."/>
            <person name="Jeon J."/>
            <person name="Kim H."/>
            <person name="Choi G."/>
            <person name="Song H."/>
            <person name="Lee J."/>
            <person name="Lee S.C."/>
            <person name="Kwon J.K."/>
            <person name="Lee H.Y."/>
            <person name="Koo N."/>
            <person name="Hong Y."/>
            <person name="Kim R.W."/>
            <person name="Kang W.H."/>
            <person name="Huh J.H."/>
            <person name="Kang B.C."/>
            <person name="Yang T.J."/>
            <person name="Lee Y.H."/>
            <person name="Bennetzen J.L."/>
            <person name="Choi D."/>
        </authorList>
    </citation>
    <scope>NUCLEOTIDE SEQUENCE [LARGE SCALE GENOMIC DNA]</scope>
    <source>
        <strain evidence="7">cv. PBC81</strain>
    </source>
</reference>
<evidence type="ECO:0000313" key="6">
    <source>
        <dbReference type="EMBL" id="PHT30756.1"/>
    </source>
</evidence>
<evidence type="ECO:0000256" key="3">
    <source>
        <dbReference type="PROSITE-ProRule" id="PRU01240"/>
    </source>
</evidence>
<dbReference type="PROSITE" id="PS51892">
    <property type="entry name" value="SUBTILASE"/>
    <property type="match status" value="1"/>
</dbReference>
<dbReference type="Pfam" id="PF05922">
    <property type="entry name" value="Inhibitor_I9"/>
    <property type="match status" value="1"/>
</dbReference>
<keyword evidence="7" id="KW-1185">Reference proteome</keyword>
<name>A0A2G2VCR2_CAPBA</name>
<comment type="caution">
    <text evidence="6">The sequence shown here is derived from an EMBL/GenBank/DDBJ whole genome shotgun (WGS) entry which is preliminary data.</text>
</comment>
<dbReference type="InterPro" id="IPR036852">
    <property type="entry name" value="Peptidase_S8/S53_dom_sf"/>
</dbReference>
<evidence type="ECO:0000256" key="2">
    <source>
        <dbReference type="ARBA" id="ARBA00022729"/>
    </source>
</evidence>
<dbReference type="PANTHER" id="PTHR10795">
    <property type="entry name" value="PROPROTEIN CONVERTASE SUBTILISIN/KEXIN"/>
    <property type="match status" value="1"/>
</dbReference>
<accession>A0A2G2VCR2</accession>